<dbReference type="Proteomes" id="UP001239445">
    <property type="component" value="Unassembled WGS sequence"/>
</dbReference>
<gene>
    <name evidence="1" type="ORF">QBC47DRAFT_385495</name>
</gene>
<dbReference type="AlphaFoldDB" id="A0AAJ0B9P4"/>
<accession>A0AAJ0B9P4</accession>
<keyword evidence="2" id="KW-1185">Reference proteome</keyword>
<protein>
    <submittedName>
        <fullName evidence="1">Uncharacterized protein</fullName>
    </submittedName>
</protein>
<dbReference type="EMBL" id="MU839836">
    <property type="protein sequence ID" value="KAK1754052.1"/>
    <property type="molecule type" value="Genomic_DNA"/>
</dbReference>
<proteinExistence type="predicted"/>
<organism evidence="1 2">
    <name type="scientific">Echria macrotheca</name>
    <dbReference type="NCBI Taxonomy" id="438768"/>
    <lineage>
        <taxon>Eukaryota</taxon>
        <taxon>Fungi</taxon>
        <taxon>Dikarya</taxon>
        <taxon>Ascomycota</taxon>
        <taxon>Pezizomycotina</taxon>
        <taxon>Sordariomycetes</taxon>
        <taxon>Sordariomycetidae</taxon>
        <taxon>Sordariales</taxon>
        <taxon>Schizotheciaceae</taxon>
        <taxon>Echria</taxon>
    </lineage>
</organism>
<reference evidence="1" key="1">
    <citation type="submission" date="2023-06" db="EMBL/GenBank/DDBJ databases">
        <title>Genome-scale phylogeny and comparative genomics of the fungal order Sordariales.</title>
        <authorList>
            <consortium name="Lawrence Berkeley National Laboratory"/>
            <person name="Hensen N."/>
            <person name="Bonometti L."/>
            <person name="Westerberg I."/>
            <person name="Brannstrom I.O."/>
            <person name="Guillou S."/>
            <person name="Cros-Aarteil S."/>
            <person name="Calhoun S."/>
            <person name="Haridas S."/>
            <person name="Kuo A."/>
            <person name="Mondo S."/>
            <person name="Pangilinan J."/>
            <person name="Riley R."/>
            <person name="Labutti K."/>
            <person name="Andreopoulos B."/>
            <person name="Lipzen A."/>
            <person name="Chen C."/>
            <person name="Yanf M."/>
            <person name="Daum C."/>
            <person name="Ng V."/>
            <person name="Clum A."/>
            <person name="Steindorff A."/>
            <person name="Ohm R."/>
            <person name="Martin F."/>
            <person name="Silar P."/>
            <person name="Natvig D."/>
            <person name="Lalanne C."/>
            <person name="Gautier V."/>
            <person name="Ament-Velasquez S.L."/>
            <person name="Kruys A."/>
            <person name="Hutchinson M.I."/>
            <person name="Powell A.J."/>
            <person name="Barry K."/>
            <person name="Miller A.N."/>
            <person name="Grigoriev I.V."/>
            <person name="Debuchy R."/>
            <person name="Gladieux P."/>
            <person name="Thoren M.H."/>
            <person name="Johannesson H."/>
        </authorList>
    </citation>
    <scope>NUCLEOTIDE SEQUENCE</scope>
    <source>
        <strain evidence="1">PSN4</strain>
    </source>
</reference>
<name>A0AAJ0B9P4_9PEZI</name>
<sequence>MQDANANAASVGARMLGEIEEASLDEILASLRTGFNLLANAPPPPPLVAAAAAHDDDDDDDAIPIAPVAPTRPPRAFFFPLPRLDELVTRHQRATQSATPLSISGRHHELLYVLVATLIGPPQCKAISVVDFDGRFDVLRLLATVPATSTAKALCRADLEHVYVLSPARGGSAHVARCVASMEEYMVYSAHASREREWWGTVVIGGGLNPAAATTRGRGDGHGHVAVTADWKGWLRVERAEVPSFRDMGVEVAMVDREQRERAVDEAGWVGVSAWGSYVFGRNQA</sequence>
<evidence type="ECO:0000313" key="2">
    <source>
        <dbReference type="Proteomes" id="UP001239445"/>
    </source>
</evidence>
<evidence type="ECO:0000313" key="1">
    <source>
        <dbReference type="EMBL" id="KAK1754052.1"/>
    </source>
</evidence>
<comment type="caution">
    <text evidence="1">The sequence shown here is derived from an EMBL/GenBank/DDBJ whole genome shotgun (WGS) entry which is preliminary data.</text>
</comment>